<dbReference type="CDD" id="cd00657">
    <property type="entry name" value="Ferritin_like"/>
    <property type="match status" value="1"/>
</dbReference>
<keyword evidence="3" id="KW-0349">Heme</keyword>
<keyword evidence="2" id="KW-0409">Iron storage</keyword>
<dbReference type="GO" id="GO:0008199">
    <property type="term" value="F:ferric iron binding"/>
    <property type="evidence" value="ECO:0007669"/>
    <property type="project" value="InterPro"/>
</dbReference>
<comment type="similarity">
    <text evidence="1">Belongs to the bacterioferritin family.</text>
</comment>
<keyword evidence="4" id="KW-0479">Metal-binding</keyword>
<dbReference type="InterPro" id="IPR012347">
    <property type="entry name" value="Ferritin-like"/>
</dbReference>
<feature type="domain" description="Ferritin-like diiron" evidence="6">
    <location>
        <begin position="8"/>
        <end position="151"/>
    </location>
</feature>
<dbReference type="STRING" id="401053.AciPR4_0333"/>
<dbReference type="SUPFAM" id="SSF47240">
    <property type="entry name" value="Ferritin-like"/>
    <property type="match status" value="1"/>
</dbReference>
<dbReference type="GO" id="GO:0004322">
    <property type="term" value="F:ferroxidase activity"/>
    <property type="evidence" value="ECO:0007669"/>
    <property type="project" value="TreeGrafter"/>
</dbReference>
<gene>
    <name evidence="7" type="ordered locus">AciPR4_0333</name>
</gene>
<evidence type="ECO:0000256" key="4">
    <source>
        <dbReference type="ARBA" id="ARBA00022723"/>
    </source>
</evidence>
<dbReference type="AlphaFoldDB" id="E8V1H5"/>
<dbReference type="eggNOG" id="COG2193">
    <property type="taxonomic scope" value="Bacteria"/>
</dbReference>
<organism evidence="7 8">
    <name type="scientific">Terriglobus saanensis (strain ATCC BAA-1853 / DSM 23119 / SP1PR4)</name>
    <dbReference type="NCBI Taxonomy" id="401053"/>
    <lineage>
        <taxon>Bacteria</taxon>
        <taxon>Pseudomonadati</taxon>
        <taxon>Acidobacteriota</taxon>
        <taxon>Terriglobia</taxon>
        <taxon>Terriglobales</taxon>
        <taxon>Acidobacteriaceae</taxon>
        <taxon>Terriglobus</taxon>
    </lineage>
</organism>
<dbReference type="PANTHER" id="PTHR30295">
    <property type="entry name" value="BACTERIOFERRITIN"/>
    <property type="match status" value="1"/>
</dbReference>
<dbReference type="PROSITE" id="PS50905">
    <property type="entry name" value="FERRITIN_LIKE"/>
    <property type="match status" value="1"/>
</dbReference>
<reference evidence="7 8" key="1">
    <citation type="journal article" date="2012" name="Stand. Genomic Sci.">
        <title>Complete genome sequence of Terriglobus saanensis type strain SP1PR4(T), an Acidobacteria from tundra soil.</title>
        <authorList>
            <person name="Rawat S.R."/>
            <person name="Mannisto M.K."/>
            <person name="Starovoytov V."/>
            <person name="Goodwin L."/>
            <person name="Nolan M."/>
            <person name="Hauser L."/>
            <person name="Land M."/>
            <person name="Davenport K.W."/>
            <person name="Woyke T."/>
            <person name="Haggblom M.M."/>
        </authorList>
    </citation>
    <scope>NUCLEOTIDE SEQUENCE</scope>
    <source>
        <strain evidence="8">ATCC BAA-1853 / DSM 23119 / SP1PR4</strain>
    </source>
</reference>
<sequence>MADEKNDDKALKDLIDALNEDLSREYQAVIAYTVYSTVLKGAQYMNIAAELKKHALEELQHALIIADQVDYLGGMPTATPKEVKLSDKPEEMLRFDLDNETETIAAYRQRVKQAEALGHFALAEQIRKILVQEQEHQHDLATALGIDVPKVITQGA</sequence>
<dbReference type="GO" id="GO:0006826">
    <property type="term" value="P:iron ion transport"/>
    <property type="evidence" value="ECO:0007669"/>
    <property type="project" value="InterPro"/>
</dbReference>
<keyword evidence="8" id="KW-1185">Reference proteome</keyword>
<name>E8V1H5_TERSS</name>
<dbReference type="InterPro" id="IPR008331">
    <property type="entry name" value="Ferritin_DPS_dom"/>
</dbReference>
<dbReference type="GO" id="GO:0020037">
    <property type="term" value="F:heme binding"/>
    <property type="evidence" value="ECO:0007669"/>
    <property type="project" value="TreeGrafter"/>
</dbReference>
<dbReference type="Proteomes" id="UP000006844">
    <property type="component" value="Chromosome"/>
</dbReference>
<dbReference type="OrthoDB" id="9792238at2"/>
<keyword evidence="5" id="KW-0408">Iron</keyword>
<dbReference type="PANTHER" id="PTHR30295:SF0">
    <property type="entry name" value="BACTERIOFERRITIN"/>
    <property type="match status" value="1"/>
</dbReference>
<dbReference type="Gene3D" id="1.20.1260.10">
    <property type="match status" value="1"/>
</dbReference>
<dbReference type="PRINTS" id="PR00601">
    <property type="entry name" value="BACFERRITIN"/>
</dbReference>
<dbReference type="InterPro" id="IPR002024">
    <property type="entry name" value="Bacterioferritin"/>
</dbReference>
<dbReference type="EMBL" id="CP002467">
    <property type="protein sequence ID" value="ADV81170.1"/>
    <property type="molecule type" value="Genomic_DNA"/>
</dbReference>
<proteinExistence type="inferred from homology"/>
<evidence type="ECO:0000259" key="6">
    <source>
        <dbReference type="PROSITE" id="PS50905"/>
    </source>
</evidence>
<dbReference type="InterPro" id="IPR009040">
    <property type="entry name" value="Ferritin-like_diiron"/>
</dbReference>
<dbReference type="Pfam" id="PF00210">
    <property type="entry name" value="Ferritin"/>
    <property type="match status" value="1"/>
</dbReference>
<accession>E8V1H5</accession>
<evidence type="ECO:0000256" key="3">
    <source>
        <dbReference type="ARBA" id="ARBA00022617"/>
    </source>
</evidence>
<evidence type="ECO:0000256" key="5">
    <source>
        <dbReference type="ARBA" id="ARBA00023004"/>
    </source>
</evidence>
<dbReference type="RefSeq" id="WP_013566903.1">
    <property type="nucleotide sequence ID" value="NC_014963.1"/>
</dbReference>
<dbReference type="GO" id="GO:0006879">
    <property type="term" value="P:intracellular iron ion homeostasis"/>
    <property type="evidence" value="ECO:0007669"/>
    <property type="project" value="UniProtKB-KW"/>
</dbReference>
<evidence type="ECO:0000313" key="7">
    <source>
        <dbReference type="EMBL" id="ADV81170.1"/>
    </source>
</evidence>
<evidence type="ECO:0000313" key="8">
    <source>
        <dbReference type="Proteomes" id="UP000006844"/>
    </source>
</evidence>
<evidence type="ECO:0000256" key="1">
    <source>
        <dbReference type="ARBA" id="ARBA00008093"/>
    </source>
</evidence>
<dbReference type="HOGENOM" id="CLU_122243_0_0_0"/>
<dbReference type="KEGG" id="tsa:AciPR4_0333"/>
<dbReference type="GO" id="GO:0005829">
    <property type="term" value="C:cytosol"/>
    <property type="evidence" value="ECO:0007669"/>
    <property type="project" value="TreeGrafter"/>
</dbReference>
<dbReference type="InterPro" id="IPR009078">
    <property type="entry name" value="Ferritin-like_SF"/>
</dbReference>
<protein>
    <submittedName>
        <fullName evidence="7">Ferritin Dps family protein</fullName>
    </submittedName>
</protein>
<evidence type="ECO:0000256" key="2">
    <source>
        <dbReference type="ARBA" id="ARBA00022434"/>
    </source>
</evidence>